<gene>
    <name evidence="2" type="ORF">NTEN_LOCUS6369</name>
</gene>
<keyword evidence="3" id="KW-1185">Reference proteome</keyword>
<evidence type="ECO:0000313" key="2">
    <source>
        <dbReference type="EMBL" id="CAB0000582.1"/>
    </source>
</evidence>
<evidence type="ECO:0000256" key="1">
    <source>
        <dbReference type="SAM" id="MobiDB-lite"/>
    </source>
</evidence>
<dbReference type="AlphaFoldDB" id="A0A6H5GCM4"/>
<organism evidence="2 3">
    <name type="scientific">Nesidiocoris tenuis</name>
    <dbReference type="NCBI Taxonomy" id="355587"/>
    <lineage>
        <taxon>Eukaryota</taxon>
        <taxon>Metazoa</taxon>
        <taxon>Ecdysozoa</taxon>
        <taxon>Arthropoda</taxon>
        <taxon>Hexapoda</taxon>
        <taxon>Insecta</taxon>
        <taxon>Pterygota</taxon>
        <taxon>Neoptera</taxon>
        <taxon>Paraneoptera</taxon>
        <taxon>Hemiptera</taxon>
        <taxon>Heteroptera</taxon>
        <taxon>Panheteroptera</taxon>
        <taxon>Cimicomorpha</taxon>
        <taxon>Miridae</taxon>
        <taxon>Dicyphina</taxon>
        <taxon>Nesidiocoris</taxon>
    </lineage>
</organism>
<feature type="non-terminal residue" evidence="2">
    <location>
        <position position="74"/>
    </location>
</feature>
<reference evidence="2 3" key="1">
    <citation type="submission" date="2020-02" db="EMBL/GenBank/DDBJ databases">
        <authorList>
            <person name="Ferguson B K."/>
        </authorList>
    </citation>
    <scope>NUCLEOTIDE SEQUENCE [LARGE SCALE GENOMIC DNA]</scope>
</reference>
<evidence type="ECO:0000313" key="3">
    <source>
        <dbReference type="Proteomes" id="UP000479000"/>
    </source>
</evidence>
<dbReference type="EMBL" id="CADCXU010009607">
    <property type="protein sequence ID" value="CAB0000582.1"/>
    <property type="molecule type" value="Genomic_DNA"/>
</dbReference>
<accession>A0A6H5GCM4</accession>
<sequence length="74" mass="7450">MRSSAVPPHPLIAAASLPPPPHAAPAVISEPPPGFPLRRYMPGASGFLPPLSAAHLLDKDPRAAEVEPGGTGGS</sequence>
<proteinExistence type="predicted"/>
<feature type="region of interest" description="Disordered" evidence="1">
    <location>
        <begin position="1"/>
        <end position="33"/>
    </location>
</feature>
<name>A0A6H5GCM4_9HEMI</name>
<protein>
    <submittedName>
        <fullName evidence="2">Uncharacterized protein</fullName>
    </submittedName>
</protein>
<dbReference type="Proteomes" id="UP000479000">
    <property type="component" value="Unassembled WGS sequence"/>
</dbReference>